<feature type="transmembrane region" description="Helical" evidence="1">
    <location>
        <begin position="158"/>
        <end position="179"/>
    </location>
</feature>
<evidence type="ECO:0000313" key="3">
    <source>
        <dbReference type="Proteomes" id="UP000198873"/>
    </source>
</evidence>
<keyword evidence="1" id="KW-1133">Transmembrane helix</keyword>
<organism evidence="2 3">
    <name type="scientific">Streptomyces harbinensis</name>
    <dbReference type="NCBI Taxonomy" id="1176198"/>
    <lineage>
        <taxon>Bacteria</taxon>
        <taxon>Bacillati</taxon>
        <taxon>Actinomycetota</taxon>
        <taxon>Actinomycetes</taxon>
        <taxon>Kitasatosporales</taxon>
        <taxon>Streptomycetaceae</taxon>
        <taxon>Streptomyces</taxon>
    </lineage>
</organism>
<dbReference type="STRING" id="1176198.SAMN05444716_102144"/>
<evidence type="ECO:0000313" key="2">
    <source>
        <dbReference type="EMBL" id="SFS53944.1"/>
    </source>
</evidence>
<keyword evidence="3" id="KW-1185">Reference proteome</keyword>
<feature type="transmembrane region" description="Helical" evidence="1">
    <location>
        <begin position="12"/>
        <end position="30"/>
    </location>
</feature>
<name>A0A1I6QNI1_9ACTN</name>
<dbReference type="RefSeq" id="WP_019436498.1">
    <property type="nucleotide sequence ID" value="NZ_CP054938.1"/>
</dbReference>
<keyword evidence="1" id="KW-0472">Membrane</keyword>
<feature type="transmembrane region" description="Helical" evidence="1">
    <location>
        <begin position="82"/>
        <end position="100"/>
    </location>
</feature>
<dbReference type="EMBL" id="FPAB01000002">
    <property type="protein sequence ID" value="SFS53944.1"/>
    <property type="molecule type" value="Genomic_DNA"/>
</dbReference>
<keyword evidence="1" id="KW-0812">Transmembrane</keyword>
<sequence length="202" mass="20366">MRALLPLRPQHGTLGSGVILTFFGTVWWMVGALALGDGTATRAAAVATGLAIAVALGVFAVRRLDNSGGRESYERAASTFRWSNAAQAAGIAAVVAIGVGTGRQHWIPALVTLVVGAHFYPLARPFGRPEYRWTATLLVGVGVIGCVAALAGAQVSGVLALCGLGCAAILWSTTVWYIVCGTPGIAAAAGRPAGATAGPDGA</sequence>
<dbReference type="Proteomes" id="UP000198873">
    <property type="component" value="Unassembled WGS sequence"/>
</dbReference>
<feature type="transmembrane region" description="Helical" evidence="1">
    <location>
        <begin position="135"/>
        <end position="152"/>
    </location>
</feature>
<protein>
    <submittedName>
        <fullName evidence="2">Uncharacterized protein</fullName>
    </submittedName>
</protein>
<reference evidence="3" key="1">
    <citation type="submission" date="2016-10" db="EMBL/GenBank/DDBJ databases">
        <authorList>
            <person name="Varghese N."/>
            <person name="Submissions S."/>
        </authorList>
    </citation>
    <scope>NUCLEOTIDE SEQUENCE [LARGE SCALE GENOMIC DNA]</scope>
    <source>
        <strain evidence="3">CGMCC 4.7047</strain>
    </source>
</reference>
<gene>
    <name evidence="2" type="ORF">SAMN05444716_102144</name>
</gene>
<feature type="transmembrane region" description="Helical" evidence="1">
    <location>
        <begin position="106"/>
        <end position="123"/>
    </location>
</feature>
<feature type="transmembrane region" description="Helical" evidence="1">
    <location>
        <begin position="42"/>
        <end position="61"/>
    </location>
</feature>
<dbReference type="AlphaFoldDB" id="A0A1I6QNI1"/>
<proteinExistence type="predicted"/>
<evidence type="ECO:0000256" key="1">
    <source>
        <dbReference type="SAM" id="Phobius"/>
    </source>
</evidence>
<accession>A0A1I6QNI1</accession>